<protein>
    <recommendedName>
        <fullName evidence="5">DUF4360 domain-containing protein</fullName>
    </recommendedName>
</protein>
<name>A0ABS4TL81_9PSEU</name>
<gene>
    <name evidence="3" type="ORF">JOF56_005562</name>
</gene>
<feature type="signal peptide" evidence="2">
    <location>
        <begin position="1"/>
        <end position="21"/>
    </location>
</feature>
<evidence type="ECO:0000313" key="4">
    <source>
        <dbReference type="Proteomes" id="UP001519332"/>
    </source>
</evidence>
<organism evidence="3 4">
    <name type="scientific">Kibdelosporangium banguiense</name>
    <dbReference type="NCBI Taxonomy" id="1365924"/>
    <lineage>
        <taxon>Bacteria</taxon>
        <taxon>Bacillati</taxon>
        <taxon>Actinomycetota</taxon>
        <taxon>Actinomycetes</taxon>
        <taxon>Pseudonocardiales</taxon>
        <taxon>Pseudonocardiaceae</taxon>
        <taxon>Kibdelosporangium</taxon>
    </lineage>
</organism>
<evidence type="ECO:0008006" key="5">
    <source>
        <dbReference type="Google" id="ProtNLM"/>
    </source>
</evidence>
<feature type="chain" id="PRO_5046150859" description="DUF4360 domain-containing protein" evidence="2">
    <location>
        <begin position="22"/>
        <end position="208"/>
    </location>
</feature>
<dbReference type="Proteomes" id="UP001519332">
    <property type="component" value="Unassembled WGS sequence"/>
</dbReference>
<keyword evidence="4" id="KW-1185">Reference proteome</keyword>
<sequence length="208" mass="22480">MLSSVLAVVMALCANAPTVAAVDEAPVGRVTVDIVSANGSGCPVGTTEVAVASDNSEFTLVHRNYVARVGVGAGATDFRKNCQITVNVKVPSGYTWGIVRAEYRGRISLQAGAQAWQGANYYFQGDSTTVKEIHPFQGPLRDDWVTTDSVDPGSVVYAPCDDQRYLNINTHLRVSAGTSNPQTTSSWISMDSPDRNPNSRYRFAWKRC</sequence>
<dbReference type="PANTHER" id="PTHR38847">
    <property type="match status" value="1"/>
</dbReference>
<feature type="region of interest" description="Disordered" evidence="1">
    <location>
        <begin position="176"/>
        <end position="195"/>
    </location>
</feature>
<dbReference type="EMBL" id="JAGINW010000001">
    <property type="protein sequence ID" value="MBP2325177.1"/>
    <property type="molecule type" value="Genomic_DNA"/>
</dbReference>
<reference evidence="3 4" key="1">
    <citation type="submission" date="2021-03" db="EMBL/GenBank/DDBJ databases">
        <title>Sequencing the genomes of 1000 actinobacteria strains.</title>
        <authorList>
            <person name="Klenk H.-P."/>
        </authorList>
    </citation>
    <scope>NUCLEOTIDE SEQUENCE [LARGE SCALE GENOMIC DNA]</scope>
    <source>
        <strain evidence="3 4">DSM 46670</strain>
    </source>
</reference>
<dbReference type="InterPro" id="IPR025649">
    <property type="entry name" value="DUF4360"/>
</dbReference>
<evidence type="ECO:0000256" key="2">
    <source>
        <dbReference type="SAM" id="SignalP"/>
    </source>
</evidence>
<evidence type="ECO:0000313" key="3">
    <source>
        <dbReference type="EMBL" id="MBP2325177.1"/>
    </source>
</evidence>
<comment type="caution">
    <text evidence="3">The sequence shown here is derived from an EMBL/GenBank/DDBJ whole genome shotgun (WGS) entry which is preliminary data.</text>
</comment>
<evidence type="ECO:0000256" key="1">
    <source>
        <dbReference type="SAM" id="MobiDB-lite"/>
    </source>
</evidence>
<proteinExistence type="predicted"/>
<keyword evidence="2" id="KW-0732">Signal</keyword>
<dbReference type="Pfam" id="PF14273">
    <property type="entry name" value="DUF4360"/>
    <property type="match status" value="1"/>
</dbReference>
<accession>A0ABS4TL81</accession>
<dbReference type="PANTHER" id="PTHR38847:SF1">
    <property type="entry name" value="PSEUDOURIDINE SYNTHASE RSUA_RLUA-LIKE DOMAIN-CONTAINING PROTEIN"/>
    <property type="match status" value="1"/>
</dbReference>
<dbReference type="RefSeq" id="WP_245378424.1">
    <property type="nucleotide sequence ID" value="NZ_JAGINW010000001.1"/>
</dbReference>